<dbReference type="SUPFAM" id="SSF53697">
    <property type="entry name" value="SIS domain"/>
    <property type="match status" value="1"/>
</dbReference>
<reference evidence="4 5" key="1">
    <citation type="submission" date="2024-02" db="EMBL/GenBank/DDBJ databases">
        <title>Rhodopirellula caenicola NBRC 110016.</title>
        <authorList>
            <person name="Ichikawa N."/>
            <person name="Katano-Makiyama Y."/>
            <person name="Hidaka K."/>
        </authorList>
    </citation>
    <scope>NUCLEOTIDE SEQUENCE [LARGE SCALE GENOMIC DNA]</scope>
    <source>
        <strain evidence="4 5">NBRC 110016</strain>
    </source>
</reference>
<dbReference type="RefSeq" id="WP_345685332.1">
    <property type="nucleotide sequence ID" value="NZ_BAABRO010000010.1"/>
</dbReference>
<proteinExistence type="predicted"/>
<comment type="catalytic activity">
    <reaction evidence="1">
        <text>D-fructose 6-phosphate + L-glutamine = D-glucosamine 6-phosphate + L-glutamate</text>
        <dbReference type="Rhea" id="RHEA:13237"/>
        <dbReference type="ChEBI" id="CHEBI:29985"/>
        <dbReference type="ChEBI" id="CHEBI:58359"/>
        <dbReference type="ChEBI" id="CHEBI:58725"/>
        <dbReference type="ChEBI" id="CHEBI:61527"/>
        <dbReference type="EC" id="2.6.1.16"/>
    </reaction>
</comment>
<accession>A0ABP9VXJ2</accession>
<evidence type="ECO:0000313" key="5">
    <source>
        <dbReference type="Proteomes" id="UP001416858"/>
    </source>
</evidence>
<comment type="caution">
    <text evidence="4">The sequence shown here is derived from an EMBL/GenBank/DDBJ whole genome shotgun (WGS) entry which is preliminary data.</text>
</comment>
<dbReference type="EC" id="2.6.1.16" evidence="2"/>
<dbReference type="PANTHER" id="PTHR10937">
    <property type="entry name" value="GLUCOSAMINE--FRUCTOSE-6-PHOSPHATE AMINOTRANSFERASE, ISOMERIZING"/>
    <property type="match status" value="1"/>
</dbReference>
<dbReference type="Gene3D" id="3.40.50.10490">
    <property type="entry name" value="Glucose-6-phosphate isomerase like protein, domain 1"/>
    <property type="match status" value="2"/>
</dbReference>
<dbReference type="PANTHER" id="PTHR10937:SF0">
    <property type="entry name" value="GLUTAMINE--FRUCTOSE-6-PHOSPHATE TRANSAMINASE (ISOMERIZING)"/>
    <property type="match status" value="1"/>
</dbReference>
<evidence type="ECO:0000256" key="2">
    <source>
        <dbReference type="ARBA" id="ARBA00012916"/>
    </source>
</evidence>
<evidence type="ECO:0000256" key="3">
    <source>
        <dbReference type="ARBA" id="ARBA00016090"/>
    </source>
</evidence>
<organism evidence="4 5">
    <name type="scientific">Novipirellula caenicola</name>
    <dbReference type="NCBI Taxonomy" id="1536901"/>
    <lineage>
        <taxon>Bacteria</taxon>
        <taxon>Pseudomonadati</taxon>
        <taxon>Planctomycetota</taxon>
        <taxon>Planctomycetia</taxon>
        <taxon>Pirellulales</taxon>
        <taxon>Pirellulaceae</taxon>
        <taxon>Novipirellula</taxon>
    </lineage>
</organism>
<dbReference type="InterPro" id="IPR046348">
    <property type="entry name" value="SIS_dom_sf"/>
</dbReference>
<sequence length="342" mass="37362">MNPESEHFIQFGLVNDMLSVPDLIRNFDTDRMSAMADAIVEAGNLMITGEGSSRFFPARQAITWARKRGSSIGIHTESALQAMEYNLRDWAVLGLSNSGQTAEVIELFYNLKLDGHPKRFSLTSYPNTQLETFATAGYVLGCGEENAVAATKSVVEQALFLRALLEHVHGVDTLAPRRGQLADAVESALLSELPAELVCRVARAKTVYWAGRNDGVAEELTLKTNEVIRKSADFLDGTYAVHGIEEVMDAEDVLIWIEPHSVSEAKFKSVLERSVGMEIIAIASRPTSFPTILIPDARDLSGFVQMAAGWNLLVNVGLKLGVDVDTPVRARKVGNAFSPQLV</sequence>
<keyword evidence="5" id="KW-1185">Reference proteome</keyword>
<evidence type="ECO:0000256" key="1">
    <source>
        <dbReference type="ARBA" id="ARBA00001031"/>
    </source>
</evidence>
<name>A0ABP9VXJ2_9BACT</name>
<dbReference type="Proteomes" id="UP001416858">
    <property type="component" value="Unassembled WGS sequence"/>
</dbReference>
<dbReference type="EMBL" id="BAABRO010000010">
    <property type="protein sequence ID" value="GAA5508552.1"/>
    <property type="molecule type" value="Genomic_DNA"/>
</dbReference>
<evidence type="ECO:0000313" key="4">
    <source>
        <dbReference type="EMBL" id="GAA5508552.1"/>
    </source>
</evidence>
<gene>
    <name evidence="4" type="ORF">Rcae01_04019</name>
</gene>
<protein>
    <recommendedName>
        <fullName evidence="3">Glutamine--fructose-6-phosphate aminotransferase [isomerizing]</fullName>
        <ecNumber evidence="2">2.6.1.16</ecNumber>
    </recommendedName>
</protein>